<evidence type="ECO:0000313" key="1">
    <source>
        <dbReference type="EMBL" id="KIL60074.1"/>
    </source>
</evidence>
<reference evidence="1 2" key="1">
    <citation type="submission" date="2014-04" db="EMBL/GenBank/DDBJ databases">
        <title>Evolutionary Origins and Diversification of the Mycorrhizal Mutualists.</title>
        <authorList>
            <consortium name="DOE Joint Genome Institute"/>
            <consortium name="Mycorrhizal Genomics Consortium"/>
            <person name="Kohler A."/>
            <person name="Kuo A."/>
            <person name="Nagy L.G."/>
            <person name="Floudas D."/>
            <person name="Copeland A."/>
            <person name="Barry K.W."/>
            <person name="Cichocki N."/>
            <person name="Veneault-Fourrey C."/>
            <person name="LaButti K."/>
            <person name="Lindquist E.A."/>
            <person name="Lipzen A."/>
            <person name="Lundell T."/>
            <person name="Morin E."/>
            <person name="Murat C."/>
            <person name="Riley R."/>
            <person name="Ohm R."/>
            <person name="Sun H."/>
            <person name="Tunlid A."/>
            <person name="Henrissat B."/>
            <person name="Grigoriev I.V."/>
            <person name="Hibbett D.S."/>
            <person name="Martin F."/>
        </authorList>
    </citation>
    <scope>NUCLEOTIDE SEQUENCE [LARGE SCALE GENOMIC DNA]</scope>
    <source>
        <strain evidence="1 2">Koide BX008</strain>
    </source>
</reference>
<sequence length="69" mass="7365">MSIPANSTGQALSATFNVLSSSDELGNACRWAEAILAERIWGSPPSLKSSFQATHPTLFSSSHSQQLFP</sequence>
<name>A0A0C2T0Y2_AMAMK</name>
<organism evidence="1 2">
    <name type="scientific">Amanita muscaria (strain Koide BX008)</name>
    <dbReference type="NCBI Taxonomy" id="946122"/>
    <lineage>
        <taxon>Eukaryota</taxon>
        <taxon>Fungi</taxon>
        <taxon>Dikarya</taxon>
        <taxon>Basidiomycota</taxon>
        <taxon>Agaricomycotina</taxon>
        <taxon>Agaricomycetes</taxon>
        <taxon>Agaricomycetidae</taxon>
        <taxon>Agaricales</taxon>
        <taxon>Pluteineae</taxon>
        <taxon>Amanitaceae</taxon>
        <taxon>Amanita</taxon>
    </lineage>
</organism>
<evidence type="ECO:0000313" key="2">
    <source>
        <dbReference type="Proteomes" id="UP000054549"/>
    </source>
</evidence>
<gene>
    <name evidence="1" type="ORF">M378DRAFT_14357</name>
</gene>
<dbReference type="Proteomes" id="UP000054549">
    <property type="component" value="Unassembled WGS sequence"/>
</dbReference>
<proteinExistence type="predicted"/>
<dbReference type="HOGENOM" id="CLU_2775449_0_0_1"/>
<dbReference type="AlphaFoldDB" id="A0A0C2T0Y2"/>
<accession>A0A0C2T0Y2</accession>
<dbReference type="InParanoid" id="A0A0C2T0Y2"/>
<keyword evidence="2" id="KW-1185">Reference proteome</keyword>
<dbReference type="EMBL" id="KN818304">
    <property type="protein sequence ID" value="KIL60074.1"/>
    <property type="molecule type" value="Genomic_DNA"/>
</dbReference>
<protein>
    <submittedName>
        <fullName evidence="1">Uncharacterized protein</fullName>
    </submittedName>
</protein>